<protein>
    <submittedName>
        <fullName evidence="2">Uncharacterized protein</fullName>
    </submittedName>
</protein>
<accession>A0A437M1C7</accession>
<comment type="caution">
    <text evidence="2">The sequence shown here is derived from an EMBL/GenBank/DDBJ whole genome shotgun (WGS) entry which is preliminary data.</text>
</comment>
<organism evidence="2 3">
    <name type="scientific">Rhodovarius crocodyli</name>
    <dbReference type="NCBI Taxonomy" id="1979269"/>
    <lineage>
        <taxon>Bacteria</taxon>
        <taxon>Pseudomonadati</taxon>
        <taxon>Pseudomonadota</taxon>
        <taxon>Alphaproteobacteria</taxon>
        <taxon>Acetobacterales</taxon>
        <taxon>Roseomonadaceae</taxon>
        <taxon>Rhodovarius</taxon>
    </lineage>
</organism>
<name>A0A437M1C7_9PROT</name>
<feature type="compositionally biased region" description="Polar residues" evidence="1">
    <location>
        <begin position="605"/>
        <end position="616"/>
    </location>
</feature>
<sequence length="616" mass="66197">MSAARIFQPQFQVKLHKLTRREVVSSNIPASTRFQQTGRTIDISSYFSDLGSISTRKSVRGGAGGFTLQFADIPFGALAGNQDAPSAAQRDQNWRALETLYGLIEPNDGIEIRLARNHLTGRRPPIVMRGFVSRPSRGQSVNQNTGAPMRTVSVTGHDYGKIWEMLRVSWHPHNVMGEAFISSFPLFERFGLAIATGKRGDELVREVVEKVINPHLATMLPEDWPMPRSLAVEAVADRGVTSLTGPQNSEGSIYSILAQFLDVTVGFNELFIEDREDQVVVVYRPNPAIDLSGRPIQQPAAVQPEAAPPAATPATPPLTETPGTETIPTPAGAIAIPELSVQDTPLTATEAVATDPETPALPTRLSIPAMDIMSLELSRGDENVANYFWVEGPRFELVSDLPARYMAATGAQQQTVYMTDYPNNSPAIFGMRPMIVSTQMGASEVMTSGQSAAVTSQREMQTMEWLDDRRRILSETNKDNMLLESGECRIAGNENARAGSHVMIGEGALAAPYYVPSVTHEYIPFVGFFTSLPLERGQGFARRIQATGDISPWLIEMGAGAAASQDPARSGTGNAGDGERSMGQTGEPGTAAGGASPLTEGGALPSTSAQPSASID</sequence>
<evidence type="ECO:0000313" key="2">
    <source>
        <dbReference type="EMBL" id="RVT91412.1"/>
    </source>
</evidence>
<dbReference type="Proteomes" id="UP000282957">
    <property type="component" value="Unassembled WGS sequence"/>
</dbReference>
<proteinExistence type="predicted"/>
<feature type="region of interest" description="Disordered" evidence="1">
    <location>
        <begin position="560"/>
        <end position="616"/>
    </location>
</feature>
<evidence type="ECO:0000313" key="3">
    <source>
        <dbReference type="Proteomes" id="UP000282957"/>
    </source>
</evidence>
<dbReference type="EMBL" id="SACL01000011">
    <property type="protein sequence ID" value="RVT91412.1"/>
    <property type="molecule type" value="Genomic_DNA"/>
</dbReference>
<dbReference type="OrthoDB" id="7057015at2"/>
<dbReference type="AlphaFoldDB" id="A0A437M1C7"/>
<keyword evidence="3" id="KW-1185">Reference proteome</keyword>
<gene>
    <name evidence="2" type="ORF">EOD42_22415</name>
</gene>
<dbReference type="RefSeq" id="WP_127789830.1">
    <property type="nucleotide sequence ID" value="NZ_SACL01000011.1"/>
</dbReference>
<reference evidence="2 3" key="1">
    <citation type="submission" date="2019-01" db="EMBL/GenBank/DDBJ databases">
        <authorList>
            <person name="Chen W.-M."/>
        </authorList>
    </citation>
    <scope>NUCLEOTIDE SEQUENCE [LARGE SCALE GENOMIC DNA]</scope>
    <source>
        <strain evidence="2 3">CCP-6</strain>
    </source>
</reference>
<evidence type="ECO:0000256" key="1">
    <source>
        <dbReference type="SAM" id="MobiDB-lite"/>
    </source>
</evidence>